<reference evidence="7 8" key="1">
    <citation type="submission" date="2014-11" db="EMBL/GenBank/DDBJ databases">
        <title>Draft genome sequence of Chelonobacter oris 1662T, associated with respiratory disease in Hermann's Tortoises.</title>
        <authorList>
            <person name="Kudirkiene E."/>
            <person name="Hansen M.J."/>
            <person name="Bojesen A.M."/>
        </authorList>
    </citation>
    <scope>NUCLEOTIDE SEQUENCE [LARGE SCALE GENOMIC DNA]</scope>
    <source>
        <strain evidence="7 8">1662</strain>
    </source>
</reference>
<name>A0A0A3AMR1_9PAST</name>
<dbReference type="OrthoDB" id="9764016at2"/>
<dbReference type="GO" id="GO:0046872">
    <property type="term" value="F:metal ion binding"/>
    <property type="evidence" value="ECO:0007669"/>
    <property type="project" value="UniProtKB-KW"/>
</dbReference>
<evidence type="ECO:0000259" key="6">
    <source>
        <dbReference type="PROSITE" id="PS51184"/>
    </source>
</evidence>
<dbReference type="PANTHER" id="PTHR13096">
    <property type="entry name" value="MINA53 MYC INDUCED NUCLEAR ANTIGEN"/>
    <property type="match status" value="1"/>
</dbReference>
<evidence type="ECO:0000256" key="5">
    <source>
        <dbReference type="ARBA" id="ARBA00023004"/>
    </source>
</evidence>
<evidence type="ECO:0000256" key="2">
    <source>
        <dbReference type="ARBA" id="ARBA00022723"/>
    </source>
</evidence>
<dbReference type="SMART" id="SM00558">
    <property type="entry name" value="JmjC"/>
    <property type="match status" value="1"/>
</dbReference>
<dbReference type="Proteomes" id="UP000030380">
    <property type="component" value="Unassembled WGS sequence"/>
</dbReference>
<dbReference type="RefSeq" id="WP_034613968.1">
    <property type="nucleotide sequence ID" value="NZ_JSUM01000006.1"/>
</dbReference>
<dbReference type="PANTHER" id="PTHR13096:SF8">
    <property type="entry name" value="RIBOSOMAL OXYGENASE 1"/>
    <property type="match status" value="1"/>
</dbReference>
<keyword evidence="2" id="KW-0479">Metal-binding</keyword>
<keyword evidence="4" id="KW-0560">Oxidoreductase</keyword>
<dbReference type="Pfam" id="PF20514">
    <property type="entry name" value="WHD_ROXA"/>
    <property type="match status" value="1"/>
</dbReference>
<evidence type="ECO:0000313" key="7">
    <source>
        <dbReference type="EMBL" id="KGQ70616.1"/>
    </source>
</evidence>
<comment type="caution">
    <text evidence="7">The sequence shown here is derived from an EMBL/GenBank/DDBJ whole genome shotgun (WGS) entry which is preliminary data.</text>
</comment>
<dbReference type="Gene3D" id="2.60.120.650">
    <property type="entry name" value="Cupin"/>
    <property type="match status" value="1"/>
</dbReference>
<dbReference type="InterPro" id="IPR003347">
    <property type="entry name" value="JmjC_dom"/>
</dbReference>
<dbReference type="InterPro" id="IPR046799">
    <property type="entry name" value="ROXA-like_wH"/>
</dbReference>
<protein>
    <submittedName>
        <fullName evidence="7">Ribosomal oxygenase</fullName>
    </submittedName>
</protein>
<dbReference type="PROSITE" id="PS51184">
    <property type="entry name" value="JMJC"/>
    <property type="match status" value="1"/>
</dbReference>
<dbReference type="InterPro" id="IPR039994">
    <property type="entry name" value="NO66-like"/>
</dbReference>
<dbReference type="EMBL" id="JSUM01000006">
    <property type="protein sequence ID" value="KGQ70616.1"/>
    <property type="molecule type" value="Genomic_DNA"/>
</dbReference>
<comment type="cofactor">
    <cofactor evidence="1">
        <name>Fe(2+)</name>
        <dbReference type="ChEBI" id="CHEBI:29033"/>
    </cofactor>
</comment>
<organism evidence="7 8">
    <name type="scientific">Chelonobacter oris</name>
    <dbReference type="NCBI Taxonomy" id="505317"/>
    <lineage>
        <taxon>Bacteria</taxon>
        <taxon>Pseudomonadati</taxon>
        <taxon>Pseudomonadota</taxon>
        <taxon>Gammaproteobacteria</taxon>
        <taxon>Pasteurellales</taxon>
        <taxon>Pasteurellaceae</taxon>
        <taxon>Chelonobacter</taxon>
    </lineage>
</organism>
<evidence type="ECO:0000256" key="4">
    <source>
        <dbReference type="ARBA" id="ARBA00023002"/>
    </source>
</evidence>
<dbReference type="STRING" id="505317.OA57_04320"/>
<sequence>MPKIAYCLPHEISAEQFLAEYWQKKPLLIKNGLPQIVGLLEPQDIIGLAQQEDVTARLVKTEVDQHGAEKWTLKTSPLTQKDFHKLPQQWSVLVQNLEQWSPELGELWQAFGFIPQWQRDDIMVSYAPENGSVGKHYDEYDVFLVQAYGHRRWQLGKWCDPSTEFKADQPIRIFDDMGELVLDDVMAPGDVLYVPSRLSHYGVAQDDCLTVSFGLRYPNLGDLIENINDAICHPTPHFNPSEFTIPLRLSPSEQPSAKLDPAMVADMKRQLLDSLSQSPQFDSLFQHAVASAVSRRRYELLQSDEEFYPEELAEMLQDGATIQQDGNSKILYTEQPFALYVNGEWLDELSETESAVLQDLANGTMLDWAGLQRHTAACHDEMAAELLLDSLCSWLENGWLVLNQA</sequence>
<keyword evidence="3" id="KW-0223">Dioxygenase</keyword>
<evidence type="ECO:0000256" key="1">
    <source>
        <dbReference type="ARBA" id="ARBA00001954"/>
    </source>
</evidence>
<evidence type="ECO:0000313" key="8">
    <source>
        <dbReference type="Proteomes" id="UP000030380"/>
    </source>
</evidence>
<keyword evidence="5" id="KW-0408">Iron</keyword>
<dbReference type="GO" id="GO:0016706">
    <property type="term" value="F:2-oxoglutarate-dependent dioxygenase activity"/>
    <property type="evidence" value="ECO:0007669"/>
    <property type="project" value="TreeGrafter"/>
</dbReference>
<keyword evidence="8" id="KW-1185">Reference proteome</keyword>
<dbReference type="AlphaFoldDB" id="A0A0A3AMR1"/>
<dbReference type="Pfam" id="PF08007">
    <property type="entry name" value="JmjC_2"/>
    <property type="match status" value="1"/>
</dbReference>
<accession>A0A0A3AMR1</accession>
<evidence type="ECO:0000256" key="3">
    <source>
        <dbReference type="ARBA" id="ARBA00022964"/>
    </source>
</evidence>
<proteinExistence type="predicted"/>
<gene>
    <name evidence="7" type="ORF">OA57_04320</name>
</gene>
<dbReference type="Gene3D" id="3.40.366.30">
    <property type="entry name" value="50S ribosomal protein L16 arginine hydroxylase, Chain A, Domain 2"/>
    <property type="match status" value="1"/>
</dbReference>
<feature type="domain" description="JmjC" evidence="6">
    <location>
        <begin position="75"/>
        <end position="232"/>
    </location>
</feature>
<dbReference type="SUPFAM" id="SSF51197">
    <property type="entry name" value="Clavaminate synthase-like"/>
    <property type="match status" value="1"/>
</dbReference>